<dbReference type="Proteomes" id="UP001172731">
    <property type="component" value="Unassembled WGS sequence"/>
</dbReference>
<dbReference type="RefSeq" id="WP_301133042.1">
    <property type="nucleotide sequence ID" value="NZ_BAAAUQ010000019.1"/>
</dbReference>
<accession>A0ABT8FRH2</accession>
<reference evidence="1" key="1">
    <citation type="submission" date="2021-06" db="EMBL/GenBank/DDBJ databases">
        <title>Genome-based taxonomic framework of Microbacterium strains isolated from marine environment, the description of four new species and reclassification of four preexisting species.</title>
        <authorList>
            <person name="Lee S.D."/>
            <person name="Kim S.-M."/>
            <person name="Byeon Y.-S."/>
            <person name="Yang H.L."/>
            <person name="Kim I.S."/>
        </authorList>
    </citation>
    <scope>NUCLEOTIDE SEQUENCE</scope>
    <source>
        <strain evidence="1">KACC 20510</strain>
    </source>
</reference>
<dbReference type="SUPFAM" id="SSF88697">
    <property type="entry name" value="PUA domain-like"/>
    <property type="match status" value="1"/>
</dbReference>
<dbReference type="InterPro" id="IPR015947">
    <property type="entry name" value="PUA-like_sf"/>
</dbReference>
<organism evidence="1 2">
    <name type="scientific">Microbacterium aurantiacum</name>
    <dbReference type="NCBI Taxonomy" id="162393"/>
    <lineage>
        <taxon>Bacteria</taxon>
        <taxon>Bacillati</taxon>
        <taxon>Actinomycetota</taxon>
        <taxon>Actinomycetes</taxon>
        <taxon>Micrococcales</taxon>
        <taxon>Microbacteriaceae</taxon>
        <taxon>Microbacterium</taxon>
    </lineage>
</organism>
<sequence length="82" mass="8796">MPESTAPVPLRVVTVKQPYASLIVRGRKDVENRVRNIAGQCRGPVAIHAGLGHVPEPIAYTGALGLRRLDDATTARAWEAIA</sequence>
<gene>
    <name evidence="1" type="ORF">KZC48_05825</name>
</gene>
<proteinExistence type="predicted"/>
<name>A0ABT8FRH2_9MICO</name>
<dbReference type="EMBL" id="JAHWXI010000004">
    <property type="protein sequence ID" value="MDN4463916.1"/>
    <property type="molecule type" value="Genomic_DNA"/>
</dbReference>
<comment type="caution">
    <text evidence="1">The sequence shown here is derived from an EMBL/GenBank/DDBJ whole genome shotgun (WGS) entry which is preliminary data.</text>
</comment>
<keyword evidence="2" id="KW-1185">Reference proteome</keyword>
<evidence type="ECO:0000313" key="2">
    <source>
        <dbReference type="Proteomes" id="UP001172731"/>
    </source>
</evidence>
<evidence type="ECO:0000313" key="1">
    <source>
        <dbReference type="EMBL" id="MDN4463916.1"/>
    </source>
</evidence>
<protein>
    <submittedName>
        <fullName evidence="1">ASCH domain-containing protein</fullName>
    </submittedName>
</protein>
<dbReference type="Gene3D" id="2.30.130.30">
    <property type="entry name" value="Hypothetical protein"/>
    <property type="match status" value="1"/>
</dbReference>